<reference evidence="1" key="1">
    <citation type="submission" date="2014-11" db="EMBL/GenBank/DDBJ databases">
        <authorList>
            <person name="Amaro Gonzalez C."/>
        </authorList>
    </citation>
    <scope>NUCLEOTIDE SEQUENCE</scope>
</reference>
<sequence length="57" mass="6348">MLSWNKTISLLGISPFCVIMTQKPLAHRSPITQSFSPQALKGASYFRGAVSFHLIRL</sequence>
<reference evidence="1" key="2">
    <citation type="journal article" date="2015" name="Fish Shellfish Immunol.">
        <title>Early steps in the European eel (Anguilla anguilla)-Vibrio vulnificus interaction in the gills: Role of the RtxA13 toxin.</title>
        <authorList>
            <person name="Callol A."/>
            <person name="Pajuelo D."/>
            <person name="Ebbesson L."/>
            <person name="Teles M."/>
            <person name="MacKenzie S."/>
            <person name="Amaro C."/>
        </authorList>
    </citation>
    <scope>NUCLEOTIDE SEQUENCE</scope>
</reference>
<name>A0A0E9T9S8_ANGAN</name>
<dbReference type="AlphaFoldDB" id="A0A0E9T9S8"/>
<proteinExistence type="predicted"/>
<organism evidence="1">
    <name type="scientific">Anguilla anguilla</name>
    <name type="common">European freshwater eel</name>
    <name type="synonym">Muraena anguilla</name>
    <dbReference type="NCBI Taxonomy" id="7936"/>
    <lineage>
        <taxon>Eukaryota</taxon>
        <taxon>Metazoa</taxon>
        <taxon>Chordata</taxon>
        <taxon>Craniata</taxon>
        <taxon>Vertebrata</taxon>
        <taxon>Euteleostomi</taxon>
        <taxon>Actinopterygii</taxon>
        <taxon>Neopterygii</taxon>
        <taxon>Teleostei</taxon>
        <taxon>Anguilliformes</taxon>
        <taxon>Anguillidae</taxon>
        <taxon>Anguilla</taxon>
    </lineage>
</organism>
<dbReference type="EMBL" id="GBXM01058937">
    <property type="protein sequence ID" value="JAH49640.1"/>
    <property type="molecule type" value="Transcribed_RNA"/>
</dbReference>
<accession>A0A0E9T9S8</accession>
<protein>
    <submittedName>
        <fullName evidence="1">Uncharacterized protein</fullName>
    </submittedName>
</protein>
<evidence type="ECO:0000313" key="1">
    <source>
        <dbReference type="EMBL" id="JAH49640.1"/>
    </source>
</evidence>